<organism evidence="1 2">
    <name type="scientific">Alloscardovia omnicolens F0580</name>
    <dbReference type="NCBI Taxonomy" id="1321816"/>
    <lineage>
        <taxon>Bacteria</taxon>
        <taxon>Bacillati</taxon>
        <taxon>Actinomycetota</taxon>
        <taxon>Actinomycetes</taxon>
        <taxon>Bifidobacteriales</taxon>
        <taxon>Bifidobacteriaceae</taxon>
        <taxon>Alloscardovia</taxon>
    </lineage>
</organism>
<reference evidence="1 2" key="1">
    <citation type="submission" date="2013-08" db="EMBL/GenBank/DDBJ databases">
        <authorList>
            <person name="Weinstock G."/>
            <person name="Sodergren E."/>
            <person name="Wylie T."/>
            <person name="Fulton L."/>
            <person name="Fulton R."/>
            <person name="Fronick C."/>
            <person name="O'Laughlin M."/>
            <person name="Godfrey J."/>
            <person name="Miner T."/>
            <person name="Herter B."/>
            <person name="Appelbaum E."/>
            <person name="Cordes M."/>
            <person name="Lek S."/>
            <person name="Wollam A."/>
            <person name="Pepin K.H."/>
            <person name="Palsikar V.B."/>
            <person name="Mitreva M."/>
            <person name="Wilson R.K."/>
        </authorList>
    </citation>
    <scope>NUCLEOTIDE SEQUENCE [LARGE SCALE GENOMIC DNA]</scope>
    <source>
        <strain evidence="1 2">F0580</strain>
    </source>
</reference>
<comment type="caution">
    <text evidence="1">The sequence shown here is derived from an EMBL/GenBank/DDBJ whole genome shotgun (WGS) entry which is preliminary data.</text>
</comment>
<protein>
    <submittedName>
        <fullName evidence="1">Uncharacterized protein</fullName>
    </submittedName>
</protein>
<name>U1RCF8_9BIFI</name>
<dbReference type="AlphaFoldDB" id="U1RCF8"/>
<evidence type="ECO:0000313" key="1">
    <source>
        <dbReference type="EMBL" id="ERH31726.1"/>
    </source>
</evidence>
<gene>
    <name evidence="1" type="ORF">HMPREF9244_00163</name>
</gene>
<accession>U1RCF8</accession>
<dbReference type="HOGENOM" id="CLU_2839989_0_0_11"/>
<keyword evidence="2" id="KW-1185">Reference proteome</keyword>
<evidence type="ECO:0000313" key="2">
    <source>
        <dbReference type="Proteomes" id="UP000016519"/>
    </source>
</evidence>
<dbReference type="Proteomes" id="UP000016519">
    <property type="component" value="Unassembled WGS sequence"/>
</dbReference>
<dbReference type="STRING" id="419015.HMPREF3214_00202"/>
<proteinExistence type="predicted"/>
<sequence>MHKIMLCWNRKIAILRVVLFLEIFFQQCKRREVIQRSYPMPSMIVSLSIDMEQDNNSQVTHIIVA</sequence>
<dbReference type="EMBL" id="AWSI01000009">
    <property type="protein sequence ID" value="ERH31726.1"/>
    <property type="molecule type" value="Genomic_DNA"/>
</dbReference>